<dbReference type="EMBL" id="CACVKT020008520">
    <property type="protein sequence ID" value="CAC5415847.1"/>
    <property type="molecule type" value="Genomic_DNA"/>
</dbReference>
<name>A0A6J8E625_MYTCO</name>
<dbReference type="Gene3D" id="2.40.70.10">
    <property type="entry name" value="Acid Proteases"/>
    <property type="match status" value="1"/>
</dbReference>
<protein>
    <recommendedName>
        <fullName evidence="3">Peptidase A2 domain-containing protein</fullName>
    </recommendedName>
</protein>
<organism evidence="1 2">
    <name type="scientific">Mytilus coruscus</name>
    <name type="common">Sea mussel</name>
    <dbReference type="NCBI Taxonomy" id="42192"/>
    <lineage>
        <taxon>Eukaryota</taxon>
        <taxon>Metazoa</taxon>
        <taxon>Spiralia</taxon>
        <taxon>Lophotrochozoa</taxon>
        <taxon>Mollusca</taxon>
        <taxon>Bivalvia</taxon>
        <taxon>Autobranchia</taxon>
        <taxon>Pteriomorphia</taxon>
        <taxon>Mytilida</taxon>
        <taxon>Mytiloidea</taxon>
        <taxon>Mytilidae</taxon>
        <taxon>Mytilinae</taxon>
        <taxon>Mytilus</taxon>
    </lineage>
</organism>
<evidence type="ECO:0000313" key="1">
    <source>
        <dbReference type="EMBL" id="CAC5415847.1"/>
    </source>
</evidence>
<proteinExistence type="predicted"/>
<accession>A0A6J8E625</accession>
<evidence type="ECO:0000313" key="2">
    <source>
        <dbReference type="Proteomes" id="UP000507470"/>
    </source>
</evidence>
<gene>
    <name evidence="1" type="ORF">MCOR_48510</name>
</gene>
<sequence length="177" mass="19889">MLYNNDQAFAILNVYTKPVSFKLDTGSHVNIFPKHVLDTLNLKGPLQIASKSLCTYNGKLLPSLGVCHLPCQYNSLSGSIEFYCVDTKSPPILGMKACLDYEFVKLVYACNISNAECESIDGSRKSVEPTCLNKKTVLNEYSDIFDGVVLLPGEVYIHVDPRSHLLYNHLVEYLYHY</sequence>
<reference evidence="1 2" key="1">
    <citation type="submission" date="2020-06" db="EMBL/GenBank/DDBJ databases">
        <authorList>
            <person name="Li R."/>
            <person name="Bekaert M."/>
        </authorList>
    </citation>
    <scope>NUCLEOTIDE SEQUENCE [LARGE SCALE GENOMIC DNA]</scope>
    <source>
        <strain evidence="2">wild</strain>
    </source>
</reference>
<dbReference type="AlphaFoldDB" id="A0A6J8E625"/>
<dbReference type="OrthoDB" id="6780370at2759"/>
<evidence type="ECO:0008006" key="3">
    <source>
        <dbReference type="Google" id="ProtNLM"/>
    </source>
</evidence>
<dbReference type="SUPFAM" id="SSF50630">
    <property type="entry name" value="Acid proteases"/>
    <property type="match status" value="1"/>
</dbReference>
<dbReference type="Proteomes" id="UP000507470">
    <property type="component" value="Unassembled WGS sequence"/>
</dbReference>
<dbReference type="InterPro" id="IPR021109">
    <property type="entry name" value="Peptidase_aspartic_dom_sf"/>
</dbReference>
<keyword evidence="2" id="KW-1185">Reference proteome</keyword>